<keyword evidence="11" id="KW-1185">Reference proteome</keyword>
<evidence type="ECO:0000256" key="6">
    <source>
        <dbReference type="RuleBase" id="RU003355"/>
    </source>
</evidence>
<feature type="active site" description="Charge relay system" evidence="5">
    <location>
        <position position="271"/>
    </location>
</feature>
<accession>A0A0F8B185</accession>
<evidence type="ECO:0000256" key="8">
    <source>
        <dbReference type="SAM" id="SignalP"/>
    </source>
</evidence>
<dbReference type="Gene3D" id="3.40.50.200">
    <property type="entry name" value="Peptidase S8/S53 domain"/>
    <property type="match status" value="1"/>
</dbReference>
<comment type="similarity">
    <text evidence="1 5 6">Belongs to the peptidase S8 family.</text>
</comment>
<dbReference type="EC" id="3.4.21.63" evidence="10"/>
<evidence type="ECO:0000313" key="10">
    <source>
        <dbReference type="EMBL" id="KKF93345.1"/>
    </source>
</evidence>
<dbReference type="OrthoDB" id="206201at2759"/>
<dbReference type="Pfam" id="PF00082">
    <property type="entry name" value="Peptidase_S8"/>
    <property type="match status" value="1"/>
</dbReference>
<evidence type="ECO:0000313" key="11">
    <source>
        <dbReference type="Proteomes" id="UP000034841"/>
    </source>
</evidence>
<evidence type="ECO:0000256" key="1">
    <source>
        <dbReference type="ARBA" id="ARBA00011073"/>
    </source>
</evidence>
<feature type="region of interest" description="Disordered" evidence="7">
    <location>
        <begin position="30"/>
        <end position="87"/>
    </location>
</feature>
<keyword evidence="4 5" id="KW-0720">Serine protease</keyword>
<dbReference type="InterPro" id="IPR023828">
    <property type="entry name" value="Peptidase_S8_Ser-AS"/>
</dbReference>
<feature type="active site" description="Charge relay system" evidence="5">
    <location>
        <position position="239"/>
    </location>
</feature>
<evidence type="ECO:0000256" key="5">
    <source>
        <dbReference type="PROSITE-ProRule" id="PRU01240"/>
    </source>
</evidence>
<dbReference type="PRINTS" id="PR00723">
    <property type="entry name" value="SUBTILISIN"/>
</dbReference>
<gene>
    <name evidence="10" type="primary">alp1_1</name>
    <name evidence="10" type="ORF">CFO_g4291</name>
</gene>
<dbReference type="PROSITE" id="PS00137">
    <property type="entry name" value="SUBTILASE_HIS"/>
    <property type="match status" value="1"/>
</dbReference>
<keyword evidence="2 5" id="KW-0645">Protease</keyword>
<feature type="compositionally biased region" description="Gly residues" evidence="7">
    <location>
        <begin position="30"/>
        <end position="45"/>
    </location>
</feature>
<keyword evidence="8" id="KW-0732">Signal</keyword>
<sequence>MASSHKNMSLRRLFGLAVMWSLPTAMAGPIFGGGSPGGRTRGGYRAGSSDDRDSSAFTGLPAGTGLPSIANPTESAVPSTVPTTVSTSSNTYSVLNAGDPNCVPDRYMVVYNNTFDSDTITSKQNMLIASIAKRNLRKRGINGRQLSTKVKTYSVNHGRFSAMTLDSDNDMMVSIMAEPEVAYVEAVTNVKASTLTAQLNAPLGLVRLSNKDLETQSVSSTRYTFDSTSGTGITAYVVDTGIRVTHTEYRGRAIFGANFVDGSTDTDDNGHGSHVAGTIAGRTFGAAKNANLVAVKVLDAQGGGDTATVVEGMQWIVDDVEANNRSGKAIMNMSLGGTFSQAMNDAIEALRVAGVVPVVAAGNEGVDAKNSSPASAPSAITVGAIDATDDTIASFSNFGSVLDIFGPGVNVTSCGIKSDTDTQTLSGTSMASPHVAGLAATIMAAEGITSVDALTLRLKELAKEGGAVVKDDIPGTTTLIAYNGAQG</sequence>
<dbReference type="GO" id="GO:0004252">
    <property type="term" value="F:serine-type endopeptidase activity"/>
    <property type="evidence" value="ECO:0007669"/>
    <property type="project" value="UniProtKB-UniRule"/>
</dbReference>
<dbReference type="InterPro" id="IPR015500">
    <property type="entry name" value="Peptidase_S8_subtilisin-rel"/>
</dbReference>
<dbReference type="InterPro" id="IPR034193">
    <property type="entry name" value="PCSK9_ProteinaseK-like"/>
</dbReference>
<dbReference type="Proteomes" id="UP000034841">
    <property type="component" value="Unassembled WGS sequence"/>
</dbReference>
<protein>
    <submittedName>
        <fullName evidence="10">Alkaline protease 1</fullName>
        <ecNumber evidence="10">3.4.21.63</ecNumber>
    </submittedName>
</protein>
<evidence type="ECO:0000256" key="3">
    <source>
        <dbReference type="ARBA" id="ARBA00022801"/>
    </source>
</evidence>
<feature type="signal peptide" evidence="8">
    <location>
        <begin position="1"/>
        <end position="27"/>
    </location>
</feature>
<dbReference type="EMBL" id="LBBL01000252">
    <property type="protein sequence ID" value="KKF93345.1"/>
    <property type="molecule type" value="Genomic_DNA"/>
</dbReference>
<name>A0A0F8B185_CERFI</name>
<proteinExistence type="inferred from homology"/>
<dbReference type="PROSITE" id="PS51892">
    <property type="entry name" value="SUBTILASE"/>
    <property type="match status" value="1"/>
</dbReference>
<feature type="domain" description="Peptidase S8/S53" evidence="9">
    <location>
        <begin position="230"/>
        <end position="452"/>
    </location>
</feature>
<dbReference type="PANTHER" id="PTHR43806">
    <property type="entry name" value="PEPTIDASE S8"/>
    <property type="match status" value="1"/>
</dbReference>
<dbReference type="InterPro" id="IPR022398">
    <property type="entry name" value="Peptidase_S8_His-AS"/>
</dbReference>
<dbReference type="FunFam" id="3.40.50.200:FF:000007">
    <property type="entry name" value="Subtilisin-like serine protease"/>
    <property type="match status" value="1"/>
</dbReference>
<reference evidence="10 11" key="1">
    <citation type="submission" date="2015-04" db="EMBL/GenBank/DDBJ databases">
        <title>Genome sequence of Ceratocystis platani, a major pathogen of plane trees.</title>
        <authorList>
            <person name="Belbahri L."/>
        </authorList>
    </citation>
    <scope>NUCLEOTIDE SEQUENCE [LARGE SCALE GENOMIC DNA]</scope>
    <source>
        <strain evidence="10 11">CFO</strain>
    </source>
</reference>
<dbReference type="InterPro" id="IPR036852">
    <property type="entry name" value="Peptidase_S8/S53_dom_sf"/>
</dbReference>
<dbReference type="SUPFAM" id="SSF52743">
    <property type="entry name" value="Subtilisin-like"/>
    <property type="match status" value="1"/>
</dbReference>
<evidence type="ECO:0000259" key="9">
    <source>
        <dbReference type="Pfam" id="PF00082"/>
    </source>
</evidence>
<dbReference type="InterPro" id="IPR050131">
    <property type="entry name" value="Peptidase_S8_subtilisin-like"/>
</dbReference>
<keyword evidence="3 5" id="KW-0378">Hydrolase</keyword>
<dbReference type="PROSITE" id="PS00138">
    <property type="entry name" value="SUBTILASE_SER"/>
    <property type="match status" value="1"/>
</dbReference>
<dbReference type="GO" id="GO:0006508">
    <property type="term" value="P:proteolysis"/>
    <property type="evidence" value="ECO:0007669"/>
    <property type="project" value="UniProtKB-KW"/>
</dbReference>
<organism evidence="10 11">
    <name type="scientific">Ceratocystis fimbriata f. sp. platani</name>
    <dbReference type="NCBI Taxonomy" id="88771"/>
    <lineage>
        <taxon>Eukaryota</taxon>
        <taxon>Fungi</taxon>
        <taxon>Dikarya</taxon>
        <taxon>Ascomycota</taxon>
        <taxon>Pezizomycotina</taxon>
        <taxon>Sordariomycetes</taxon>
        <taxon>Hypocreomycetidae</taxon>
        <taxon>Microascales</taxon>
        <taxon>Ceratocystidaceae</taxon>
        <taxon>Ceratocystis</taxon>
    </lineage>
</organism>
<dbReference type="PANTHER" id="PTHR43806:SF11">
    <property type="entry name" value="CEREVISIN-RELATED"/>
    <property type="match status" value="1"/>
</dbReference>
<evidence type="ECO:0000256" key="7">
    <source>
        <dbReference type="SAM" id="MobiDB-lite"/>
    </source>
</evidence>
<dbReference type="AlphaFoldDB" id="A0A0F8B185"/>
<evidence type="ECO:0000256" key="2">
    <source>
        <dbReference type="ARBA" id="ARBA00022670"/>
    </source>
</evidence>
<feature type="active site" description="Charge relay system" evidence="5">
    <location>
        <position position="429"/>
    </location>
</feature>
<dbReference type="InterPro" id="IPR023827">
    <property type="entry name" value="Peptidase_S8_Asp-AS"/>
</dbReference>
<feature type="chain" id="PRO_5018192861" evidence="8">
    <location>
        <begin position="28"/>
        <end position="487"/>
    </location>
</feature>
<dbReference type="CDD" id="cd04077">
    <property type="entry name" value="Peptidases_S8_PCSK9_ProteinaseK_like"/>
    <property type="match status" value="1"/>
</dbReference>
<feature type="compositionally biased region" description="Low complexity" evidence="7">
    <location>
        <begin position="72"/>
        <end position="87"/>
    </location>
</feature>
<comment type="caution">
    <text evidence="10">The sequence shown here is derived from an EMBL/GenBank/DDBJ whole genome shotgun (WGS) entry which is preliminary data.</text>
</comment>
<dbReference type="InterPro" id="IPR000209">
    <property type="entry name" value="Peptidase_S8/S53_dom"/>
</dbReference>
<evidence type="ECO:0000256" key="4">
    <source>
        <dbReference type="ARBA" id="ARBA00022825"/>
    </source>
</evidence>
<dbReference type="PROSITE" id="PS00136">
    <property type="entry name" value="SUBTILASE_ASP"/>
    <property type="match status" value="1"/>
</dbReference>